<protein>
    <submittedName>
        <fullName evidence="1">Uncharacterized protein</fullName>
    </submittedName>
</protein>
<sequence length="50" mass="6191">MMNHYSIADTGYTWLQIYVDVFFREAFMDSELDENWYHLQSMKSKYDTRL</sequence>
<dbReference type="RefSeq" id="WP_153633714.1">
    <property type="nucleotide sequence ID" value="NZ_BGZH01000001.1"/>
</dbReference>
<organism evidence="1 2">
    <name type="scientific">Marinobacter salsuginis</name>
    <dbReference type="NCBI Taxonomy" id="418719"/>
    <lineage>
        <taxon>Bacteria</taxon>
        <taxon>Pseudomonadati</taxon>
        <taxon>Pseudomonadota</taxon>
        <taxon>Gammaproteobacteria</taxon>
        <taxon>Pseudomonadales</taxon>
        <taxon>Marinobacteraceae</taxon>
        <taxon>Marinobacter</taxon>
    </lineage>
</organism>
<proteinExistence type="predicted"/>
<evidence type="ECO:0000313" key="1">
    <source>
        <dbReference type="EMBL" id="GBO83256.1"/>
    </source>
</evidence>
<dbReference type="AlphaFoldDB" id="A0A5M3PKJ4"/>
<dbReference type="EMBL" id="BGZH01000001">
    <property type="protein sequence ID" value="GBO83256.1"/>
    <property type="molecule type" value="Genomic_DNA"/>
</dbReference>
<keyword evidence="2" id="KW-1185">Reference proteome</keyword>
<evidence type="ECO:0000313" key="2">
    <source>
        <dbReference type="Proteomes" id="UP000340077"/>
    </source>
</evidence>
<comment type="caution">
    <text evidence="1">The sequence shown here is derived from an EMBL/GenBank/DDBJ whole genome shotgun (WGS) entry which is preliminary data.</text>
</comment>
<dbReference type="Proteomes" id="UP000340077">
    <property type="component" value="Unassembled WGS sequence"/>
</dbReference>
<name>A0A5M3PKJ4_9GAMM</name>
<reference evidence="1 2" key="1">
    <citation type="journal article" date="2019" name="J. Gen. Appl. Microbiol.">
        <title>Aerobic degradation of cis-dichloroethene by the marine bacterium Marinobacter salsuginis strain 5N-3.</title>
        <authorList>
            <person name="Inoue Y."/>
            <person name="Fukunaga Y."/>
            <person name="Katsumata H."/>
            <person name="Ohji S."/>
            <person name="Hosoyama A."/>
            <person name="Mori K."/>
            <person name="Ando K."/>
        </authorList>
    </citation>
    <scope>NUCLEOTIDE SEQUENCE [LARGE SCALE GENOMIC DNA]</scope>
    <source>
        <strain evidence="1 2">5N-3</strain>
    </source>
</reference>
<gene>
    <name evidence="1" type="ORF">MS5N3_07070</name>
</gene>
<accession>A0A5M3PKJ4</accession>